<evidence type="ECO:0000313" key="2">
    <source>
        <dbReference type="EMBL" id="KAF6379153.1"/>
    </source>
</evidence>
<feature type="compositionally biased region" description="Polar residues" evidence="1">
    <location>
        <begin position="128"/>
        <end position="139"/>
    </location>
</feature>
<evidence type="ECO:0000256" key="1">
    <source>
        <dbReference type="SAM" id="MobiDB-lite"/>
    </source>
</evidence>
<gene>
    <name evidence="2" type="ORF">mMyoMyo1_009982</name>
</gene>
<dbReference type="EMBL" id="JABWUV010000002">
    <property type="protein sequence ID" value="KAF6379153.1"/>
    <property type="molecule type" value="Genomic_DNA"/>
</dbReference>
<name>A0A7J7ZY21_MYOMY</name>
<feature type="region of interest" description="Disordered" evidence="1">
    <location>
        <begin position="34"/>
        <end position="70"/>
    </location>
</feature>
<sequence>MSPDVPGCASPHLRLRHHVAAPWSVPSLGLHMRTPVSRSGPALPQRDPILTSYVGSSPISKPGHRSEARTSHLFWGHNSMPDTSRGGLILAPPQAWLGYPGTTSARRRPQTRGTQTPRAAGPRGRVTHGSSVLDSRPSG</sequence>
<comment type="caution">
    <text evidence="2">The sequence shown here is derived from an EMBL/GenBank/DDBJ whole genome shotgun (WGS) entry which is preliminary data.</text>
</comment>
<proteinExistence type="predicted"/>
<dbReference type="AlphaFoldDB" id="A0A7J7ZY21"/>
<keyword evidence="3" id="KW-1185">Reference proteome</keyword>
<feature type="region of interest" description="Disordered" evidence="1">
    <location>
        <begin position="97"/>
        <end position="139"/>
    </location>
</feature>
<organism evidence="2 3">
    <name type="scientific">Myotis myotis</name>
    <name type="common">Greater mouse-eared bat</name>
    <name type="synonym">Vespertilio myotis</name>
    <dbReference type="NCBI Taxonomy" id="51298"/>
    <lineage>
        <taxon>Eukaryota</taxon>
        <taxon>Metazoa</taxon>
        <taxon>Chordata</taxon>
        <taxon>Craniata</taxon>
        <taxon>Vertebrata</taxon>
        <taxon>Euteleostomi</taxon>
        <taxon>Mammalia</taxon>
        <taxon>Eutheria</taxon>
        <taxon>Laurasiatheria</taxon>
        <taxon>Chiroptera</taxon>
        <taxon>Yangochiroptera</taxon>
        <taxon>Vespertilionidae</taxon>
        <taxon>Myotis</taxon>
    </lineage>
</organism>
<dbReference type="Proteomes" id="UP000527355">
    <property type="component" value="Unassembled WGS sequence"/>
</dbReference>
<evidence type="ECO:0000313" key="3">
    <source>
        <dbReference type="Proteomes" id="UP000527355"/>
    </source>
</evidence>
<accession>A0A7J7ZY21</accession>
<protein>
    <submittedName>
        <fullName evidence="2">Uncharacterized protein</fullName>
    </submittedName>
</protein>
<reference evidence="2 3" key="1">
    <citation type="journal article" date="2020" name="Nature">
        <title>Six reference-quality genomes reveal evolution of bat adaptations.</title>
        <authorList>
            <person name="Jebb D."/>
            <person name="Huang Z."/>
            <person name="Pippel M."/>
            <person name="Hughes G.M."/>
            <person name="Lavrichenko K."/>
            <person name="Devanna P."/>
            <person name="Winkler S."/>
            <person name="Jermiin L.S."/>
            <person name="Skirmuntt E.C."/>
            <person name="Katzourakis A."/>
            <person name="Burkitt-Gray L."/>
            <person name="Ray D.A."/>
            <person name="Sullivan K.A.M."/>
            <person name="Roscito J.G."/>
            <person name="Kirilenko B.M."/>
            <person name="Davalos L.M."/>
            <person name="Corthals A.P."/>
            <person name="Power M.L."/>
            <person name="Jones G."/>
            <person name="Ransome R.D."/>
            <person name="Dechmann D.K.N."/>
            <person name="Locatelli A.G."/>
            <person name="Puechmaille S.J."/>
            <person name="Fedrigo O."/>
            <person name="Jarvis E.D."/>
            <person name="Hiller M."/>
            <person name="Vernes S.C."/>
            <person name="Myers E.W."/>
            <person name="Teeling E.C."/>
        </authorList>
    </citation>
    <scope>NUCLEOTIDE SEQUENCE [LARGE SCALE GENOMIC DNA]</scope>
    <source>
        <strain evidence="2">MMyoMyo1</strain>
        <tissue evidence="2">Flight muscle</tissue>
    </source>
</reference>